<sequence>MLNDHFEHPAKELFPSMFMRTRVVKGNTLFHSLFHRPDGCGHRSRVSILPLTNYKDVIPLWC</sequence>
<keyword evidence="2" id="KW-1185">Reference proteome</keyword>
<evidence type="ECO:0000313" key="2">
    <source>
        <dbReference type="Proteomes" id="UP000248168"/>
    </source>
</evidence>
<protein>
    <submittedName>
        <fullName evidence="1">Uncharacterized protein</fullName>
    </submittedName>
</protein>
<evidence type="ECO:0000313" key="1">
    <source>
        <dbReference type="EMBL" id="SPP65442.1"/>
    </source>
</evidence>
<name>A0A330L6E6_9BACT</name>
<reference evidence="2" key="1">
    <citation type="submission" date="2018-04" db="EMBL/GenBank/DDBJ databases">
        <authorList>
            <person name="Lucker S."/>
            <person name="Sakoula D."/>
        </authorList>
    </citation>
    <scope>NUCLEOTIDE SEQUENCE [LARGE SCALE GENOMIC DNA]</scope>
</reference>
<dbReference type="AlphaFoldDB" id="A0A330L6E6"/>
<accession>A0A330L6E6</accession>
<dbReference type="Proteomes" id="UP000248168">
    <property type="component" value="Unassembled WGS sequence"/>
</dbReference>
<organism evidence="1 2">
    <name type="scientific">Nitrospira lenta</name>
    <dbReference type="NCBI Taxonomy" id="1436998"/>
    <lineage>
        <taxon>Bacteria</taxon>
        <taxon>Pseudomonadati</taxon>
        <taxon>Nitrospirota</taxon>
        <taxon>Nitrospiria</taxon>
        <taxon>Nitrospirales</taxon>
        <taxon>Nitrospiraceae</taxon>
        <taxon>Nitrospira</taxon>
    </lineage>
</organism>
<dbReference type="InParanoid" id="A0A330L6E6"/>
<dbReference type="EMBL" id="OUNR01000016">
    <property type="protein sequence ID" value="SPP65442.1"/>
    <property type="molecule type" value="Genomic_DNA"/>
</dbReference>
<proteinExistence type="predicted"/>
<gene>
    <name evidence="1" type="ORF">NITLEN_30356</name>
</gene>